<dbReference type="Proteomes" id="UP001488805">
    <property type="component" value="Unassembled WGS sequence"/>
</dbReference>
<protein>
    <submittedName>
        <fullName evidence="1">Uncharacterized protein</fullName>
    </submittedName>
</protein>
<accession>A0AAW1FTV9</accession>
<dbReference type="EMBL" id="JBCEZU010000023">
    <property type="protein sequence ID" value="KAK9538400.1"/>
    <property type="molecule type" value="Genomic_DNA"/>
</dbReference>
<organism evidence="1 2">
    <name type="scientific">Zoarces viviparus</name>
    <name type="common">Viviparous eelpout</name>
    <name type="synonym">Blennius viviparus</name>
    <dbReference type="NCBI Taxonomy" id="48416"/>
    <lineage>
        <taxon>Eukaryota</taxon>
        <taxon>Metazoa</taxon>
        <taxon>Chordata</taxon>
        <taxon>Craniata</taxon>
        <taxon>Vertebrata</taxon>
        <taxon>Euteleostomi</taxon>
        <taxon>Actinopterygii</taxon>
        <taxon>Neopterygii</taxon>
        <taxon>Teleostei</taxon>
        <taxon>Neoteleostei</taxon>
        <taxon>Acanthomorphata</taxon>
        <taxon>Eupercaria</taxon>
        <taxon>Perciformes</taxon>
        <taxon>Cottioidei</taxon>
        <taxon>Zoarcales</taxon>
        <taxon>Zoarcidae</taxon>
        <taxon>Zoarcinae</taxon>
        <taxon>Zoarces</taxon>
    </lineage>
</organism>
<evidence type="ECO:0000313" key="2">
    <source>
        <dbReference type="Proteomes" id="UP001488805"/>
    </source>
</evidence>
<evidence type="ECO:0000313" key="1">
    <source>
        <dbReference type="EMBL" id="KAK9538400.1"/>
    </source>
</evidence>
<comment type="caution">
    <text evidence="1">The sequence shown here is derived from an EMBL/GenBank/DDBJ whole genome shotgun (WGS) entry which is preliminary data.</text>
</comment>
<proteinExistence type="predicted"/>
<dbReference type="AlphaFoldDB" id="A0AAW1FTV9"/>
<sequence length="86" mass="9970">MDQCEKDKQEADLWQRYVSVDRMAALWSLRPFPNNDMTRLCLRLAVSAAVNLLPTDRHPAGQKSFCVLDRRTEKTQTGGRLREHAR</sequence>
<gene>
    <name evidence="1" type="ORF">VZT92_003571</name>
</gene>
<name>A0AAW1FTV9_ZOAVI</name>
<keyword evidence="2" id="KW-1185">Reference proteome</keyword>
<reference evidence="1 2" key="1">
    <citation type="journal article" date="2024" name="Genome Biol. Evol.">
        <title>Chromosome-level genome assembly of the viviparous eelpout Zoarces viviparus.</title>
        <authorList>
            <person name="Fuhrmann N."/>
            <person name="Brasseur M.V."/>
            <person name="Bakowski C.E."/>
            <person name="Podsiadlowski L."/>
            <person name="Prost S."/>
            <person name="Krehenwinkel H."/>
            <person name="Mayer C."/>
        </authorList>
    </citation>
    <scope>NUCLEOTIDE SEQUENCE [LARGE SCALE GENOMIC DNA]</scope>
    <source>
        <strain evidence="1">NO-MEL_2022_Ind0_liver</strain>
    </source>
</reference>